<dbReference type="PROSITE" id="PS00061">
    <property type="entry name" value="ADH_SHORT"/>
    <property type="match status" value="1"/>
</dbReference>
<organism evidence="2 3">
    <name type="scientific">Noviherbaspirillum sedimenti</name>
    <dbReference type="NCBI Taxonomy" id="2320865"/>
    <lineage>
        <taxon>Bacteria</taxon>
        <taxon>Pseudomonadati</taxon>
        <taxon>Pseudomonadota</taxon>
        <taxon>Betaproteobacteria</taxon>
        <taxon>Burkholderiales</taxon>
        <taxon>Oxalobacteraceae</taxon>
        <taxon>Noviherbaspirillum</taxon>
    </lineage>
</organism>
<sequence>MEDVRLTESTRAETPAWLDLAGRVCVVTGGGRGIGEGTARELAANGASVAVLDRDGDAAARVADEIKRAGGRAISLAADVSRTDQIAAAAERVLQEFGPCQVLVNNAALVGYAGPLMDADLDQWDRMQAVNVKGALICTRTFGRQMIDAGRGGSIVNVASICGHTPLPQGGAYSVGKAGLLMLTRMLALELAEHRVRCNSVSPGLVRTSATESAYVDPEVSEGRRRMVPAGRVADSVDLANVIAFLASDRAGYVNGQDILVDGALSQTLMTLVPKPSRPMQPS</sequence>
<dbReference type="Gene3D" id="3.40.50.720">
    <property type="entry name" value="NAD(P)-binding Rossmann-like Domain"/>
    <property type="match status" value="1"/>
</dbReference>
<dbReference type="InterPro" id="IPR020904">
    <property type="entry name" value="Sc_DH/Rdtase_CS"/>
</dbReference>
<dbReference type="PRINTS" id="PR00081">
    <property type="entry name" value="GDHRDH"/>
</dbReference>
<dbReference type="GO" id="GO:0030497">
    <property type="term" value="P:fatty acid elongation"/>
    <property type="evidence" value="ECO:0007669"/>
    <property type="project" value="TreeGrafter"/>
</dbReference>
<dbReference type="PANTHER" id="PTHR42760:SF123">
    <property type="entry name" value="OXIDOREDUCTASE"/>
    <property type="match status" value="1"/>
</dbReference>
<dbReference type="EMBL" id="QYUQ01000002">
    <property type="protein sequence ID" value="RJG03313.1"/>
    <property type="molecule type" value="Genomic_DNA"/>
</dbReference>
<dbReference type="Pfam" id="PF13561">
    <property type="entry name" value="adh_short_C2"/>
    <property type="match status" value="1"/>
</dbReference>
<dbReference type="InterPro" id="IPR002347">
    <property type="entry name" value="SDR_fam"/>
</dbReference>
<dbReference type="AlphaFoldDB" id="A0A3A3G494"/>
<evidence type="ECO:0000313" key="3">
    <source>
        <dbReference type="Proteomes" id="UP000266327"/>
    </source>
</evidence>
<comment type="caution">
    <text evidence="2">The sequence shown here is derived from an EMBL/GenBank/DDBJ whole genome shotgun (WGS) entry which is preliminary data.</text>
</comment>
<protein>
    <submittedName>
        <fullName evidence="2">SDR family oxidoreductase</fullName>
    </submittedName>
</protein>
<dbReference type="InterPro" id="IPR036291">
    <property type="entry name" value="NAD(P)-bd_dom_sf"/>
</dbReference>
<gene>
    <name evidence="2" type="ORF">D3878_18380</name>
</gene>
<evidence type="ECO:0000256" key="1">
    <source>
        <dbReference type="ARBA" id="ARBA00006484"/>
    </source>
</evidence>
<dbReference type="CDD" id="cd05233">
    <property type="entry name" value="SDR_c"/>
    <property type="match status" value="1"/>
</dbReference>
<keyword evidence="3" id="KW-1185">Reference proteome</keyword>
<dbReference type="PRINTS" id="PR00080">
    <property type="entry name" value="SDRFAMILY"/>
</dbReference>
<reference evidence="3" key="1">
    <citation type="submission" date="2018-09" db="EMBL/GenBank/DDBJ databases">
        <authorList>
            <person name="Zhu H."/>
        </authorList>
    </citation>
    <scope>NUCLEOTIDE SEQUENCE [LARGE SCALE GENOMIC DNA]</scope>
    <source>
        <strain evidence="3">K1S02-23</strain>
    </source>
</reference>
<dbReference type="GO" id="GO:0016616">
    <property type="term" value="F:oxidoreductase activity, acting on the CH-OH group of donors, NAD or NADP as acceptor"/>
    <property type="evidence" value="ECO:0007669"/>
    <property type="project" value="TreeGrafter"/>
</dbReference>
<dbReference type="PANTHER" id="PTHR42760">
    <property type="entry name" value="SHORT-CHAIN DEHYDROGENASES/REDUCTASES FAMILY MEMBER"/>
    <property type="match status" value="1"/>
</dbReference>
<dbReference type="NCBIfam" id="NF005559">
    <property type="entry name" value="PRK07231.1"/>
    <property type="match status" value="1"/>
</dbReference>
<comment type="similarity">
    <text evidence="1">Belongs to the short-chain dehydrogenases/reductases (SDR) family.</text>
</comment>
<evidence type="ECO:0000313" key="2">
    <source>
        <dbReference type="EMBL" id="RJG03313.1"/>
    </source>
</evidence>
<dbReference type="Proteomes" id="UP000266327">
    <property type="component" value="Unassembled WGS sequence"/>
</dbReference>
<accession>A0A3A3G494</accession>
<proteinExistence type="inferred from homology"/>
<dbReference type="FunFam" id="3.40.50.720:FF:000084">
    <property type="entry name" value="Short-chain dehydrogenase reductase"/>
    <property type="match status" value="1"/>
</dbReference>
<dbReference type="OrthoDB" id="6823797at2"/>
<dbReference type="RefSeq" id="WP_119786808.1">
    <property type="nucleotide sequence ID" value="NZ_QYUQ01000002.1"/>
</dbReference>
<name>A0A3A3G494_9BURK</name>
<dbReference type="SUPFAM" id="SSF51735">
    <property type="entry name" value="NAD(P)-binding Rossmann-fold domains"/>
    <property type="match status" value="1"/>
</dbReference>